<dbReference type="GO" id="GO:0005840">
    <property type="term" value="C:ribosome"/>
    <property type="evidence" value="ECO:0007669"/>
    <property type="project" value="UniProtKB-KW"/>
</dbReference>
<dbReference type="Pfam" id="PF00829">
    <property type="entry name" value="Ribosomal_L21p"/>
    <property type="match status" value="1"/>
</dbReference>
<comment type="similarity">
    <text evidence="1 6 7">Belongs to the bacterial ribosomal protein bL21 family.</text>
</comment>
<protein>
    <recommendedName>
        <fullName evidence="6">Large ribosomal subunit protein bL21</fullName>
    </recommendedName>
</protein>
<evidence type="ECO:0000256" key="4">
    <source>
        <dbReference type="ARBA" id="ARBA00022980"/>
    </source>
</evidence>
<evidence type="ECO:0000256" key="2">
    <source>
        <dbReference type="ARBA" id="ARBA00022730"/>
    </source>
</evidence>
<keyword evidence="2 6" id="KW-0699">rRNA-binding</keyword>
<dbReference type="InterPro" id="IPR001787">
    <property type="entry name" value="Ribosomal_bL21"/>
</dbReference>
<dbReference type="AlphaFoldDB" id="A0A1S7LK51"/>
<evidence type="ECO:0000256" key="7">
    <source>
        <dbReference type="RuleBase" id="RU000562"/>
    </source>
</evidence>
<reference evidence="8" key="1">
    <citation type="submission" date="2015-04" db="EMBL/GenBank/DDBJ databases">
        <authorList>
            <person name="Syromyatnikov M.Y."/>
            <person name="Popov V.N."/>
        </authorList>
    </citation>
    <scope>NUCLEOTIDE SEQUENCE</scope>
    <source>
        <strain evidence="8">MO-1</strain>
    </source>
</reference>
<comment type="subunit">
    <text evidence="6">Part of the 50S ribosomal subunit. Contacts protein L20.</text>
</comment>
<dbReference type="InterPro" id="IPR028909">
    <property type="entry name" value="bL21-like"/>
</dbReference>
<dbReference type="GO" id="GO:0006412">
    <property type="term" value="P:translation"/>
    <property type="evidence" value="ECO:0007669"/>
    <property type="project" value="UniProtKB-UniRule"/>
</dbReference>
<keyword evidence="3 6" id="KW-0694">RNA-binding</keyword>
<evidence type="ECO:0000313" key="8">
    <source>
        <dbReference type="EMBL" id="CRH07230.1"/>
    </source>
</evidence>
<proteinExistence type="inferred from homology"/>
<dbReference type="GO" id="GO:0019843">
    <property type="term" value="F:rRNA binding"/>
    <property type="evidence" value="ECO:0007669"/>
    <property type="project" value="UniProtKB-UniRule"/>
</dbReference>
<dbReference type="PANTHER" id="PTHR21349">
    <property type="entry name" value="50S RIBOSOMAL PROTEIN L21"/>
    <property type="match status" value="1"/>
</dbReference>
<dbReference type="GO" id="GO:1990904">
    <property type="term" value="C:ribonucleoprotein complex"/>
    <property type="evidence" value="ECO:0007669"/>
    <property type="project" value="UniProtKB-KW"/>
</dbReference>
<sequence length="101" mass="11063">MYAVIRTGGKQYKVAEGDVLSVETVAGDVGSEVQFEDVLMVGDESGAKVGEAAQGAKVTGTIVRQLRDKKILVFKKKRRKNYIRTQGHRQNLTAVRITGIQ</sequence>
<evidence type="ECO:0000256" key="5">
    <source>
        <dbReference type="ARBA" id="ARBA00023274"/>
    </source>
</evidence>
<evidence type="ECO:0000256" key="1">
    <source>
        <dbReference type="ARBA" id="ARBA00008563"/>
    </source>
</evidence>
<dbReference type="HAMAP" id="MF_01363">
    <property type="entry name" value="Ribosomal_bL21"/>
    <property type="match status" value="1"/>
</dbReference>
<accession>A0A1S7LK51</accession>
<dbReference type="SUPFAM" id="SSF141091">
    <property type="entry name" value="L21p-like"/>
    <property type="match status" value="1"/>
</dbReference>
<evidence type="ECO:0000256" key="6">
    <source>
        <dbReference type="HAMAP-Rule" id="MF_01363"/>
    </source>
</evidence>
<dbReference type="EMBL" id="LO017727">
    <property type="protein sequence ID" value="CRH07230.1"/>
    <property type="molecule type" value="Genomic_DNA"/>
</dbReference>
<dbReference type="PANTHER" id="PTHR21349:SF0">
    <property type="entry name" value="LARGE RIBOSOMAL SUBUNIT PROTEIN BL21M"/>
    <property type="match status" value="1"/>
</dbReference>
<keyword evidence="5 6" id="KW-0687">Ribonucleoprotein</keyword>
<dbReference type="GO" id="GO:0005737">
    <property type="term" value="C:cytoplasm"/>
    <property type="evidence" value="ECO:0007669"/>
    <property type="project" value="UniProtKB-ARBA"/>
</dbReference>
<gene>
    <name evidence="6 8" type="primary">rplU</name>
    <name evidence="8" type="ORF">MAGMO_3088</name>
</gene>
<dbReference type="InterPro" id="IPR036164">
    <property type="entry name" value="bL21-like_sf"/>
</dbReference>
<dbReference type="NCBIfam" id="TIGR00061">
    <property type="entry name" value="L21"/>
    <property type="match status" value="1"/>
</dbReference>
<dbReference type="PROSITE" id="PS01169">
    <property type="entry name" value="RIBOSOMAL_L21"/>
    <property type="match status" value="1"/>
</dbReference>
<comment type="function">
    <text evidence="6 7">This protein binds to 23S rRNA in the presence of protein L20.</text>
</comment>
<name>A0A1S7LK51_MAGMO</name>
<keyword evidence="4 6" id="KW-0689">Ribosomal protein</keyword>
<evidence type="ECO:0000256" key="3">
    <source>
        <dbReference type="ARBA" id="ARBA00022884"/>
    </source>
</evidence>
<dbReference type="InterPro" id="IPR018258">
    <property type="entry name" value="Ribosomal_bL21_CS"/>
</dbReference>
<organism evidence="8">
    <name type="scientific">Magnetococcus massalia (strain MO-1)</name>
    <dbReference type="NCBI Taxonomy" id="451514"/>
    <lineage>
        <taxon>Bacteria</taxon>
        <taxon>Pseudomonadati</taxon>
        <taxon>Pseudomonadota</taxon>
        <taxon>Magnetococcia</taxon>
        <taxon>Magnetococcales</taxon>
        <taxon>Magnetococcaceae</taxon>
        <taxon>Magnetococcus</taxon>
    </lineage>
</organism>
<dbReference type="GO" id="GO:0003735">
    <property type="term" value="F:structural constituent of ribosome"/>
    <property type="evidence" value="ECO:0007669"/>
    <property type="project" value="InterPro"/>
</dbReference>